<dbReference type="Proteomes" id="UP000319498">
    <property type="component" value="Unassembled WGS sequence"/>
</dbReference>
<dbReference type="OrthoDB" id="2667300at2"/>
<evidence type="ECO:0008006" key="5">
    <source>
        <dbReference type="Google" id="ProtNLM"/>
    </source>
</evidence>
<evidence type="ECO:0000313" key="2">
    <source>
        <dbReference type="EMBL" id="KLH95850.1"/>
    </source>
</evidence>
<dbReference type="GeneID" id="87589032"/>
<evidence type="ECO:0000313" key="1">
    <source>
        <dbReference type="EMBL" id="GED58394.1"/>
    </source>
</evidence>
<accession>A0A837KDH8</accession>
<dbReference type="RefSeq" id="WP_047074934.1">
    <property type="nucleotide sequence ID" value="NZ_BJOL01000014.1"/>
</dbReference>
<dbReference type="InterPro" id="IPR028985">
    <property type="entry name" value="Bacillus_phage_prot-like"/>
</dbReference>
<protein>
    <recommendedName>
        <fullName evidence="5">Phage ABA sandwich domain-containing protein</fullName>
    </recommendedName>
</protein>
<organism evidence="2 3">
    <name type="scientific">Brevibacillus formosus</name>
    <dbReference type="NCBI Taxonomy" id="54913"/>
    <lineage>
        <taxon>Bacteria</taxon>
        <taxon>Bacillati</taxon>
        <taxon>Bacillota</taxon>
        <taxon>Bacilli</taxon>
        <taxon>Bacillales</taxon>
        <taxon>Paenibacillaceae</taxon>
        <taxon>Brevibacillus</taxon>
    </lineage>
</organism>
<keyword evidence="4" id="KW-1185">Reference proteome</keyword>
<dbReference type="AlphaFoldDB" id="A0A837KDH8"/>
<dbReference type="EMBL" id="BJOL01000014">
    <property type="protein sequence ID" value="GED58394.1"/>
    <property type="molecule type" value="Genomic_DNA"/>
</dbReference>
<dbReference type="Gene3D" id="3.30.2120.10">
    <property type="entry name" value="Bacillus phage protein-like"/>
    <property type="match status" value="1"/>
</dbReference>
<gene>
    <name evidence="2" type="ORF">AA984_28730</name>
    <name evidence="1" type="ORF">BFO01nite_25260</name>
</gene>
<dbReference type="EMBL" id="LDCN01000017">
    <property type="protein sequence ID" value="KLH95850.1"/>
    <property type="molecule type" value="Genomic_DNA"/>
</dbReference>
<comment type="caution">
    <text evidence="2">The sequence shown here is derived from an EMBL/GenBank/DDBJ whole genome shotgun (WGS) entry which is preliminary data.</text>
</comment>
<evidence type="ECO:0000313" key="4">
    <source>
        <dbReference type="Proteomes" id="UP000319498"/>
    </source>
</evidence>
<proteinExistence type="predicted"/>
<name>A0A837KDH8_9BACL</name>
<dbReference type="Proteomes" id="UP000035218">
    <property type="component" value="Unassembled WGS sequence"/>
</dbReference>
<reference evidence="1 4" key="2">
    <citation type="submission" date="2019-06" db="EMBL/GenBank/DDBJ databases">
        <title>Whole genome shotgun sequence of Brevibacillus formosus NBRC 15716.</title>
        <authorList>
            <person name="Hosoyama A."/>
            <person name="Uohara A."/>
            <person name="Ohji S."/>
            <person name="Ichikawa N."/>
        </authorList>
    </citation>
    <scope>NUCLEOTIDE SEQUENCE [LARGE SCALE GENOMIC DNA]</scope>
    <source>
        <strain evidence="1 4">NBRC 15716</strain>
    </source>
</reference>
<reference evidence="2 3" key="1">
    <citation type="submission" date="2015-05" db="EMBL/GenBank/DDBJ databases">
        <title>Genome sequencing project for genomic taxonomy and phylogenomics of Bacillus-like bacteria.</title>
        <authorList>
            <person name="Liu B."/>
            <person name="Wang J."/>
            <person name="Zhu Y."/>
            <person name="Liu G."/>
            <person name="Chen Q."/>
            <person name="Chen Z."/>
            <person name="Lan J."/>
            <person name="Che J."/>
            <person name="Ge C."/>
            <person name="Shi H."/>
            <person name="Pan Z."/>
            <person name="Liu X."/>
        </authorList>
    </citation>
    <scope>NUCLEOTIDE SEQUENCE [LARGE SCALE GENOMIC DNA]</scope>
    <source>
        <strain evidence="2 3">DSM 9885</strain>
    </source>
</reference>
<evidence type="ECO:0000313" key="3">
    <source>
        <dbReference type="Proteomes" id="UP000035218"/>
    </source>
</evidence>
<sequence>MQAGREVDRKVAEALGLTGYMPCNADDCKACDNKFVRFSTTWEGMDVLVEEAAKQGFPFQIETRFMDGGLIDYRCLSIGEDRDIVHGFGDTAPQAVCRAFLKAKGIVI</sequence>